<reference evidence="2" key="1">
    <citation type="journal article" date="2020" name="Stud. Mycol.">
        <title>101 Dothideomycetes genomes: a test case for predicting lifestyles and emergence of pathogens.</title>
        <authorList>
            <person name="Haridas S."/>
            <person name="Albert R."/>
            <person name="Binder M."/>
            <person name="Bloem J."/>
            <person name="Labutti K."/>
            <person name="Salamov A."/>
            <person name="Andreopoulos B."/>
            <person name="Baker S."/>
            <person name="Barry K."/>
            <person name="Bills G."/>
            <person name="Bluhm B."/>
            <person name="Cannon C."/>
            <person name="Castanera R."/>
            <person name="Culley D."/>
            <person name="Daum C."/>
            <person name="Ezra D."/>
            <person name="Gonzalez J."/>
            <person name="Henrissat B."/>
            <person name="Kuo A."/>
            <person name="Liang C."/>
            <person name="Lipzen A."/>
            <person name="Lutzoni F."/>
            <person name="Magnuson J."/>
            <person name="Mondo S."/>
            <person name="Nolan M."/>
            <person name="Ohm R."/>
            <person name="Pangilinan J."/>
            <person name="Park H.-J."/>
            <person name="Ramirez L."/>
            <person name="Alfaro M."/>
            <person name="Sun H."/>
            <person name="Tritt A."/>
            <person name="Yoshinaga Y."/>
            <person name="Zwiers L.-H."/>
            <person name="Turgeon B."/>
            <person name="Goodwin S."/>
            <person name="Spatafora J."/>
            <person name="Crous P."/>
            <person name="Grigoriev I."/>
        </authorList>
    </citation>
    <scope>NUCLEOTIDE SEQUENCE</scope>
    <source>
        <strain evidence="2">CBS 675.92</strain>
    </source>
</reference>
<feature type="compositionally biased region" description="Polar residues" evidence="1">
    <location>
        <begin position="216"/>
        <end position="231"/>
    </location>
</feature>
<dbReference type="Proteomes" id="UP000800035">
    <property type="component" value="Unassembled WGS sequence"/>
</dbReference>
<name>A0A6A5U7U6_9PLEO</name>
<gene>
    <name evidence="2" type="ORF">CC80DRAFT_590114</name>
</gene>
<feature type="compositionally biased region" description="Polar residues" evidence="1">
    <location>
        <begin position="239"/>
        <end position="248"/>
    </location>
</feature>
<feature type="region of interest" description="Disordered" evidence="1">
    <location>
        <begin position="27"/>
        <end position="105"/>
    </location>
</feature>
<feature type="region of interest" description="Disordered" evidence="1">
    <location>
        <begin position="122"/>
        <end position="292"/>
    </location>
</feature>
<protein>
    <submittedName>
        <fullName evidence="2">Uncharacterized protein</fullName>
    </submittedName>
</protein>
<organism evidence="2 3">
    <name type="scientific">Byssothecium circinans</name>
    <dbReference type="NCBI Taxonomy" id="147558"/>
    <lineage>
        <taxon>Eukaryota</taxon>
        <taxon>Fungi</taxon>
        <taxon>Dikarya</taxon>
        <taxon>Ascomycota</taxon>
        <taxon>Pezizomycotina</taxon>
        <taxon>Dothideomycetes</taxon>
        <taxon>Pleosporomycetidae</taxon>
        <taxon>Pleosporales</taxon>
        <taxon>Massarineae</taxon>
        <taxon>Massarinaceae</taxon>
        <taxon>Byssothecium</taxon>
    </lineage>
</organism>
<feature type="compositionally biased region" description="Polar residues" evidence="1">
    <location>
        <begin position="128"/>
        <end position="148"/>
    </location>
</feature>
<evidence type="ECO:0000256" key="1">
    <source>
        <dbReference type="SAM" id="MobiDB-lite"/>
    </source>
</evidence>
<evidence type="ECO:0000313" key="2">
    <source>
        <dbReference type="EMBL" id="KAF1960768.1"/>
    </source>
</evidence>
<dbReference type="EMBL" id="ML976982">
    <property type="protein sequence ID" value="KAF1960768.1"/>
    <property type="molecule type" value="Genomic_DNA"/>
</dbReference>
<sequence>MGRLSCCTTKNADMDIALRAQEVANQVVSQGHPLRTPQERKSGLPKSVKRQSTSRNQPPTVAGPSNSRPSRQGREAPPHQQQRHRAELENFNPPRSSGGSTNIDSSIQSFARSQSIREIQLDLGDPIRSSTPTAQKPQGEASSSANPQSPTPKPKKRGSSKKDRSSVSSTGSAPQQPIPGRGTGVTSRGVINNYKTPENTLRQATLRTHPAEPDSITKSPPTQSNDSQPTFSLWKPSHPQINTAQAAQAASGPIPLTARPNRSQPSRRATVPRPRTNNATSAGPSQIAQRRDEQLRDIEYETDVGASSINSSV</sequence>
<feature type="compositionally biased region" description="Polar residues" evidence="1">
    <location>
        <begin position="50"/>
        <end position="70"/>
    </location>
</feature>
<accession>A0A6A5U7U6</accession>
<evidence type="ECO:0000313" key="3">
    <source>
        <dbReference type="Proteomes" id="UP000800035"/>
    </source>
</evidence>
<feature type="compositionally biased region" description="Polar residues" evidence="1">
    <location>
        <begin position="184"/>
        <end position="206"/>
    </location>
</feature>
<proteinExistence type="predicted"/>
<feature type="compositionally biased region" description="Polar residues" evidence="1">
    <location>
        <begin position="275"/>
        <end position="288"/>
    </location>
</feature>
<keyword evidence="3" id="KW-1185">Reference proteome</keyword>
<dbReference type="AlphaFoldDB" id="A0A6A5U7U6"/>
<feature type="compositionally biased region" description="Polar residues" evidence="1">
    <location>
        <begin position="93"/>
        <end position="105"/>
    </location>
</feature>